<proteinExistence type="predicted"/>
<organism evidence="1 2">
    <name type="scientific">Clohesyomyces aquaticus</name>
    <dbReference type="NCBI Taxonomy" id="1231657"/>
    <lineage>
        <taxon>Eukaryota</taxon>
        <taxon>Fungi</taxon>
        <taxon>Dikarya</taxon>
        <taxon>Ascomycota</taxon>
        <taxon>Pezizomycotina</taxon>
        <taxon>Dothideomycetes</taxon>
        <taxon>Pleosporomycetidae</taxon>
        <taxon>Pleosporales</taxon>
        <taxon>Lindgomycetaceae</taxon>
        <taxon>Clohesyomyces</taxon>
    </lineage>
</organism>
<comment type="caution">
    <text evidence="1">The sequence shown here is derived from an EMBL/GenBank/DDBJ whole genome shotgun (WGS) entry which is preliminary data.</text>
</comment>
<protein>
    <submittedName>
        <fullName evidence="1">Uncharacterized protein</fullName>
    </submittedName>
</protein>
<dbReference type="AlphaFoldDB" id="A0A1Y1YLX3"/>
<dbReference type="EMBL" id="MCFA01000205">
    <property type="protein sequence ID" value="ORX99019.1"/>
    <property type="molecule type" value="Genomic_DNA"/>
</dbReference>
<reference evidence="1 2" key="1">
    <citation type="submission" date="2016-07" db="EMBL/GenBank/DDBJ databases">
        <title>Pervasive Adenine N6-methylation of Active Genes in Fungi.</title>
        <authorList>
            <consortium name="DOE Joint Genome Institute"/>
            <person name="Mondo S.J."/>
            <person name="Dannebaum R.O."/>
            <person name="Kuo R.C."/>
            <person name="Labutti K."/>
            <person name="Haridas S."/>
            <person name="Kuo A."/>
            <person name="Salamov A."/>
            <person name="Ahrendt S.R."/>
            <person name="Lipzen A."/>
            <person name="Sullivan W."/>
            <person name="Andreopoulos W.B."/>
            <person name="Clum A."/>
            <person name="Lindquist E."/>
            <person name="Daum C."/>
            <person name="Ramamoorthy G.K."/>
            <person name="Gryganskyi A."/>
            <person name="Culley D."/>
            <person name="Magnuson J.K."/>
            <person name="James T.Y."/>
            <person name="O'Malley M.A."/>
            <person name="Stajich J.E."/>
            <person name="Spatafora J.W."/>
            <person name="Visel A."/>
            <person name="Grigoriev I.V."/>
        </authorList>
    </citation>
    <scope>NUCLEOTIDE SEQUENCE [LARGE SCALE GENOMIC DNA]</scope>
    <source>
        <strain evidence="1 2">CBS 115471</strain>
    </source>
</reference>
<evidence type="ECO:0000313" key="2">
    <source>
        <dbReference type="Proteomes" id="UP000193144"/>
    </source>
</evidence>
<accession>A0A1Y1YLX3</accession>
<dbReference type="Proteomes" id="UP000193144">
    <property type="component" value="Unassembled WGS sequence"/>
</dbReference>
<gene>
    <name evidence="1" type="ORF">BCR34DRAFT_576787</name>
</gene>
<name>A0A1Y1YLX3_9PLEO</name>
<evidence type="ECO:0000313" key="1">
    <source>
        <dbReference type="EMBL" id="ORX99019.1"/>
    </source>
</evidence>
<sequence>MPCRSAKCESLDARVLVLLGGLLLTWKTPGRAWRVGAAHAPLITASGCKRPNAWVALWHREGEVKLQTGSLLECLR</sequence>
<keyword evidence="2" id="KW-1185">Reference proteome</keyword>